<comment type="caution">
    <text evidence="3">The sequence shown here is derived from an EMBL/GenBank/DDBJ whole genome shotgun (WGS) entry which is preliminary data.</text>
</comment>
<dbReference type="Pfam" id="PF00300">
    <property type="entry name" value="His_Phos_1"/>
    <property type="match status" value="1"/>
</dbReference>
<gene>
    <name evidence="3" type="ORF">HNP48_003881</name>
</gene>
<dbReference type="RefSeq" id="WP_184859947.1">
    <property type="nucleotide sequence ID" value="NZ_JACHLK010000007.1"/>
</dbReference>
<dbReference type="InterPro" id="IPR013078">
    <property type="entry name" value="His_Pase_superF_clade-1"/>
</dbReference>
<evidence type="ECO:0000313" key="4">
    <source>
        <dbReference type="Proteomes" id="UP000575083"/>
    </source>
</evidence>
<evidence type="ECO:0000256" key="1">
    <source>
        <dbReference type="PIRSR" id="PIRSR613078-1"/>
    </source>
</evidence>
<feature type="binding site" evidence="2">
    <location>
        <position position="60"/>
    </location>
    <ligand>
        <name>substrate</name>
    </ligand>
</feature>
<feature type="active site" description="Tele-phosphohistidine intermediate" evidence="1">
    <location>
        <position position="9"/>
    </location>
</feature>
<dbReference type="SUPFAM" id="SSF53254">
    <property type="entry name" value="Phosphoglycerate mutase-like"/>
    <property type="match status" value="1"/>
</dbReference>
<dbReference type="PANTHER" id="PTHR48100:SF59">
    <property type="entry name" value="ADENOSYLCOBALAMIN_ALPHA-RIBAZOLE PHOSPHATASE"/>
    <property type="match status" value="1"/>
</dbReference>
<reference evidence="3 4" key="1">
    <citation type="submission" date="2020-08" db="EMBL/GenBank/DDBJ databases">
        <title>Functional genomics of gut bacteria from endangered species of beetles.</title>
        <authorList>
            <person name="Carlos-Shanley C."/>
        </authorList>
    </citation>
    <scope>NUCLEOTIDE SEQUENCE [LARGE SCALE GENOMIC DNA]</scope>
    <source>
        <strain evidence="3 4">S00198</strain>
    </source>
</reference>
<sequence>MTELILIRHGETDWNRELRFQGQVDVPLNATGHEQARRLAERLGAERLAVDHLVCSDLIRTRQTAQPVLNTLLPALNLDDVVDASLREQSFGLVDGMRVDDIKLQHAGAWENWLRFDADGGMPGGETTRQFHTRVMDAVRRLAQQYAGKTLMVVTHGGVLDMVWRTAQGVGLHGPRQSDIPNAGFNRVRLNGDTIELLHWADVRHLADLPPQPVYDQKKLLVESAAE</sequence>
<evidence type="ECO:0000256" key="2">
    <source>
        <dbReference type="PIRSR" id="PIRSR613078-2"/>
    </source>
</evidence>
<accession>A0A7X0UAL1</accession>
<dbReference type="InterPro" id="IPR001345">
    <property type="entry name" value="PG/BPGM_mutase_AS"/>
</dbReference>
<dbReference type="EC" id="5.4.2.12" evidence="3"/>
<dbReference type="GO" id="GO:0016791">
    <property type="term" value="F:phosphatase activity"/>
    <property type="evidence" value="ECO:0007669"/>
    <property type="project" value="TreeGrafter"/>
</dbReference>
<evidence type="ECO:0000313" key="3">
    <source>
        <dbReference type="EMBL" id="MBB6561193.1"/>
    </source>
</evidence>
<organism evidence="3 4">
    <name type="scientific">Acidovorax soli</name>
    <dbReference type="NCBI Taxonomy" id="592050"/>
    <lineage>
        <taxon>Bacteria</taxon>
        <taxon>Pseudomonadati</taxon>
        <taxon>Pseudomonadota</taxon>
        <taxon>Betaproteobacteria</taxon>
        <taxon>Burkholderiales</taxon>
        <taxon>Comamonadaceae</taxon>
        <taxon>Acidovorax</taxon>
    </lineage>
</organism>
<dbReference type="Proteomes" id="UP000575083">
    <property type="component" value="Unassembled WGS sequence"/>
</dbReference>
<feature type="active site" description="Proton donor/acceptor" evidence="1">
    <location>
        <position position="88"/>
    </location>
</feature>
<protein>
    <submittedName>
        <fullName evidence="3">Putative phosphoglycerate mutase</fullName>
        <ecNumber evidence="3">5.4.2.12</ecNumber>
    </submittedName>
</protein>
<dbReference type="EMBL" id="JACHLK010000007">
    <property type="protein sequence ID" value="MBB6561193.1"/>
    <property type="molecule type" value="Genomic_DNA"/>
</dbReference>
<keyword evidence="3" id="KW-0413">Isomerase</keyword>
<dbReference type="InterPro" id="IPR029033">
    <property type="entry name" value="His_PPase_superfam"/>
</dbReference>
<dbReference type="Gene3D" id="3.40.50.1240">
    <property type="entry name" value="Phosphoglycerate mutase-like"/>
    <property type="match status" value="1"/>
</dbReference>
<feature type="binding site" evidence="2">
    <location>
        <begin position="8"/>
        <end position="15"/>
    </location>
    <ligand>
        <name>substrate</name>
    </ligand>
</feature>
<dbReference type="PANTHER" id="PTHR48100">
    <property type="entry name" value="BROAD-SPECIFICITY PHOSPHATASE YOR283W-RELATED"/>
    <property type="match status" value="1"/>
</dbReference>
<dbReference type="SMART" id="SM00855">
    <property type="entry name" value="PGAM"/>
    <property type="match status" value="1"/>
</dbReference>
<dbReference type="InterPro" id="IPR050275">
    <property type="entry name" value="PGM_Phosphatase"/>
</dbReference>
<dbReference type="GO" id="GO:0005737">
    <property type="term" value="C:cytoplasm"/>
    <property type="evidence" value="ECO:0007669"/>
    <property type="project" value="TreeGrafter"/>
</dbReference>
<dbReference type="CDD" id="cd07067">
    <property type="entry name" value="HP_PGM_like"/>
    <property type="match status" value="1"/>
</dbReference>
<dbReference type="PROSITE" id="PS00175">
    <property type="entry name" value="PG_MUTASE"/>
    <property type="match status" value="1"/>
</dbReference>
<dbReference type="GO" id="GO:0004619">
    <property type="term" value="F:phosphoglycerate mutase activity"/>
    <property type="evidence" value="ECO:0007669"/>
    <property type="project" value="UniProtKB-EC"/>
</dbReference>
<proteinExistence type="predicted"/>
<dbReference type="AlphaFoldDB" id="A0A7X0UAL1"/>
<name>A0A7X0UAL1_9BURK</name>
<keyword evidence="4" id="KW-1185">Reference proteome</keyword>